<dbReference type="EMBL" id="JABXBU010002228">
    <property type="protein sequence ID" value="KAF8770914.1"/>
    <property type="molecule type" value="Genomic_DNA"/>
</dbReference>
<feature type="signal peptide" evidence="1">
    <location>
        <begin position="1"/>
        <end position="19"/>
    </location>
</feature>
<evidence type="ECO:0000313" key="2">
    <source>
        <dbReference type="EMBL" id="KAF8770914.1"/>
    </source>
</evidence>
<name>A0A8T0EGS8_ARGBR</name>
<accession>A0A8T0EGS8</accession>
<feature type="chain" id="PRO_5035740282" evidence="1">
    <location>
        <begin position="20"/>
        <end position="111"/>
    </location>
</feature>
<evidence type="ECO:0000313" key="3">
    <source>
        <dbReference type="Proteomes" id="UP000807504"/>
    </source>
</evidence>
<reference evidence="2" key="1">
    <citation type="journal article" date="2020" name="bioRxiv">
        <title>Chromosome-level reference genome of the European wasp spider Argiope bruennichi: a resource for studies on range expansion and evolutionary adaptation.</title>
        <authorList>
            <person name="Sheffer M.M."/>
            <person name="Hoppe A."/>
            <person name="Krehenwinkel H."/>
            <person name="Uhl G."/>
            <person name="Kuss A.W."/>
            <person name="Jensen L."/>
            <person name="Jensen C."/>
            <person name="Gillespie R.G."/>
            <person name="Hoff K.J."/>
            <person name="Prost S."/>
        </authorList>
    </citation>
    <scope>NUCLEOTIDE SEQUENCE</scope>
</reference>
<proteinExistence type="predicted"/>
<keyword evidence="3" id="KW-1185">Reference proteome</keyword>
<comment type="caution">
    <text evidence="2">The sequence shown here is derived from an EMBL/GenBank/DDBJ whole genome shotgun (WGS) entry which is preliminary data.</text>
</comment>
<evidence type="ECO:0000256" key="1">
    <source>
        <dbReference type="SAM" id="SignalP"/>
    </source>
</evidence>
<sequence>MSFIVAFVLVLNLAASVFTQESDRSEGPPARENVFVKLFPDCKVFFDAMDNKIGELMDKDEIGYQTCKDPDYPKACFKDDAIKTRCAASEMPSEKCMAQMIAFVQADVCNL</sequence>
<organism evidence="2 3">
    <name type="scientific">Argiope bruennichi</name>
    <name type="common">Wasp spider</name>
    <name type="synonym">Aranea bruennichi</name>
    <dbReference type="NCBI Taxonomy" id="94029"/>
    <lineage>
        <taxon>Eukaryota</taxon>
        <taxon>Metazoa</taxon>
        <taxon>Ecdysozoa</taxon>
        <taxon>Arthropoda</taxon>
        <taxon>Chelicerata</taxon>
        <taxon>Arachnida</taxon>
        <taxon>Araneae</taxon>
        <taxon>Araneomorphae</taxon>
        <taxon>Entelegynae</taxon>
        <taxon>Araneoidea</taxon>
        <taxon>Araneidae</taxon>
        <taxon>Argiope</taxon>
    </lineage>
</organism>
<keyword evidence="1" id="KW-0732">Signal</keyword>
<dbReference type="Proteomes" id="UP000807504">
    <property type="component" value="Unassembled WGS sequence"/>
</dbReference>
<reference evidence="2" key="2">
    <citation type="submission" date="2020-06" db="EMBL/GenBank/DDBJ databases">
        <authorList>
            <person name="Sheffer M."/>
        </authorList>
    </citation>
    <scope>NUCLEOTIDE SEQUENCE</scope>
</reference>
<protein>
    <submittedName>
        <fullName evidence="2">Uncharacterized protein</fullName>
    </submittedName>
</protein>
<gene>
    <name evidence="2" type="ORF">HNY73_018391</name>
</gene>
<dbReference type="AlphaFoldDB" id="A0A8T0EGS8"/>